<dbReference type="PANTHER" id="PTHR30040:SF2">
    <property type="entry name" value="FAD:PROTEIN FMN TRANSFERASE"/>
    <property type="match status" value="1"/>
</dbReference>
<organism evidence="12 13">
    <name type="scientific">Paraburkholderia fungorum</name>
    <dbReference type="NCBI Taxonomy" id="134537"/>
    <lineage>
        <taxon>Bacteria</taxon>
        <taxon>Pseudomonadati</taxon>
        <taxon>Pseudomonadota</taxon>
        <taxon>Betaproteobacteria</taxon>
        <taxon>Burkholderiales</taxon>
        <taxon>Burkholderiaceae</taxon>
        <taxon>Paraburkholderia</taxon>
    </lineage>
</organism>
<dbReference type="PANTHER" id="PTHR30040">
    <property type="entry name" value="THIAMINE BIOSYNTHESIS LIPOPROTEIN APBE"/>
    <property type="match status" value="1"/>
</dbReference>
<evidence type="ECO:0000256" key="5">
    <source>
        <dbReference type="ARBA" id="ARBA00022723"/>
    </source>
</evidence>
<comment type="catalytic activity">
    <reaction evidence="9 10">
        <text>L-threonyl-[protein] + FAD = FMN-L-threonyl-[protein] + AMP + H(+)</text>
        <dbReference type="Rhea" id="RHEA:36847"/>
        <dbReference type="Rhea" id="RHEA-COMP:11060"/>
        <dbReference type="Rhea" id="RHEA-COMP:11061"/>
        <dbReference type="ChEBI" id="CHEBI:15378"/>
        <dbReference type="ChEBI" id="CHEBI:30013"/>
        <dbReference type="ChEBI" id="CHEBI:57692"/>
        <dbReference type="ChEBI" id="CHEBI:74257"/>
        <dbReference type="ChEBI" id="CHEBI:456215"/>
        <dbReference type="EC" id="2.7.1.180"/>
    </reaction>
</comment>
<evidence type="ECO:0000256" key="10">
    <source>
        <dbReference type="PIRNR" id="PIRNR006268"/>
    </source>
</evidence>
<reference evidence="13" key="1">
    <citation type="submission" date="2016-10" db="EMBL/GenBank/DDBJ databases">
        <authorList>
            <person name="Varghese N."/>
        </authorList>
    </citation>
    <scope>NUCLEOTIDE SEQUENCE [LARGE SCALE GENOMIC DNA]</scope>
    <source>
        <strain evidence="13">GAS106B</strain>
    </source>
</reference>
<keyword evidence="12" id="KW-0449">Lipoprotein</keyword>
<dbReference type="Pfam" id="PF02424">
    <property type="entry name" value="ApbE"/>
    <property type="match status" value="1"/>
</dbReference>
<dbReference type="SUPFAM" id="SSF143631">
    <property type="entry name" value="ApbE-like"/>
    <property type="match status" value="1"/>
</dbReference>
<feature type="binding site" evidence="11">
    <location>
        <position position="330"/>
    </location>
    <ligand>
        <name>Mg(2+)</name>
        <dbReference type="ChEBI" id="CHEBI:18420"/>
    </ligand>
</feature>
<keyword evidence="4 10" id="KW-0808">Transferase</keyword>
<proteinExistence type="inferred from homology"/>
<evidence type="ECO:0000256" key="1">
    <source>
        <dbReference type="ARBA" id="ARBA00011955"/>
    </source>
</evidence>
<feature type="binding site" evidence="11">
    <location>
        <position position="326"/>
    </location>
    <ligand>
        <name>Mg(2+)</name>
        <dbReference type="ChEBI" id="CHEBI:18420"/>
    </ligand>
</feature>
<evidence type="ECO:0000256" key="9">
    <source>
        <dbReference type="ARBA" id="ARBA00048540"/>
    </source>
</evidence>
<comment type="similarity">
    <text evidence="10">Belongs to the ApbE family.</text>
</comment>
<keyword evidence="6 10" id="KW-0274">FAD</keyword>
<dbReference type="Proteomes" id="UP000183487">
    <property type="component" value="Unassembled WGS sequence"/>
</dbReference>
<keyword evidence="3 10" id="KW-0285">Flavoprotein</keyword>
<feature type="binding site" evidence="11">
    <location>
        <position position="202"/>
    </location>
    <ligand>
        <name>Mg(2+)</name>
        <dbReference type="ChEBI" id="CHEBI:18420"/>
    </ligand>
</feature>
<evidence type="ECO:0000256" key="4">
    <source>
        <dbReference type="ARBA" id="ARBA00022679"/>
    </source>
</evidence>
<evidence type="ECO:0000256" key="6">
    <source>
        <dbReference type="ARBA" id="ARBA00022827"/>
    </source>
</evidence>
<name>A0A1H1IQZ9_9BURK</name>
<keyword evidence="13" id="KW-1185">Reference proteome</keyword>
<evidence type="ECO:0000313" key="13">
    <source>
        <dbReference type="Proteomes" id="UP000183487"/>
    </source>
</evidence>
<accession>A0A1H1IQZ9</accession>
<sequence>MTTSPATSRTEGAKFIAAEVARRVLVPSQLLCAGITAGVTGRVAGLCGDTMGTTWSVQCVVPAGESGVAAIDLQRNHDEAIDATIRAVLDSVIAGMSNWRDDSDISRFNCAPAGSWVTLSDACFDVVETALKVARLTGGAFDPCAGPLINLWGFGPAGRREYAPSAAEVEAIRRYCGWSRIELDRSTLRVLQPGHASLDLCAIAKGYAVDAVSEALTHVGIGHHLVEIGGELRGEGVKPDGMPWWVEIETPLHVDVLHDSRNTLPTHDLIALHGLSVATSGDYRRYFVDRDAQRHYAHTIDPRTGHPANHALASVTVVHRECMLADALSTALMVLGPDAGMALAHRERIAARCVTRTADGFGEAVSPAYAAMLE</sequence>
<dbReference type="EC" id="2.7.1.180" evidence="1 10"/>
<protein>
    <recommendedName>
        <fullName evidence="2 10">FAD:protein FMN transferase</fullName>
        <ecNumber evidence="1 10">2.7.1.180</ecNumber>
    </recommendedName>
    <alternativeName>
        <fullName evidence="8 10">Flavin transferase</fullName>
    </alternativeName>
</protein>
<dbReference type="InterPro" id="IPR003374">
    <property type="entry name" value="ApbE-like_sf"/>
</dbReference>
<dbReference type="Gene3D" id="3.10.520.10">
    <property type="entry name" value="ApbE-like domains"/>
    <property type="match status" value="1"/>
</dbReference>
<keyword evidence="5 10" id="KW-0479">Metal-binding</keyword>
<evidence type="ECO:0000256" key="11">
    <source>
        <dbReference type="PIRSR" id="PIRSR006268-2"/>
    </source>
</evidence>
<dbReference type="InterPro" id="IPR024932">
    <property type="entry name" value="ApbE"/>
</dbReference>
<evidence type="ECO:0000256" key="2">
    <source>
        <dbReference type="ARBA" id="ARBA00016337"/>
    </source>
</evidence>
<dbReference type="EMBL" id="FNKP01000002">
    <property type="protein sequence ID" value="SDR40049.1"/>
    <property type="molecule type" value="Genomic_DNA"/>
</dbReference>
<dbReference type="OrthoDB" id="9778595at2"/>
<evidence type="ECO:0000256" key="7">
    <source>
        <dbReference type="ARBA" id="ARBA00022842"/>
    </source>
</evidence>
<dbReference type="PIRSF" id="PIRSF006268">
    <property type="entry name" value="ApbE"/>
    <property type="match status" value="1"/>
</dbReference>
<keyword evidence="7 10" id="KW-0460">Magnesium</keyword>
<comment type="cofactor">
    <cofactor evidence="11">
        <name>Mg(2+)</name>
        <dbReference type="ChEBI" id="CHEBI:18420"/>
    </cofactor>
    <cofactor evidence="11">
        <name>Mn(2+)</name>
        <dbReference type="ChEBI" id="CHEBI:29035"/>
    </cofactor>
    <text evidence="11">Magnesium. Can also use manganese.</text>
</comment>
<dbReference type="GO" id="GO:0046872">
    <property type="term" value="F:metal ion binding"/>
    <property type="evidence" value="ECO:0007669"/>
    <property type="project" value="UniProtKB-UniRule"/>
</dbReference>
<evidence type="ECO:0000313" key="12">
    <source>
        <dbReference type="EMBL" id="SDR40049.1"/>
    </source>
</evidence>
<evidence type="ECO:0000256" key="3">
    <source>
        <dbReference type="ARBA" id="ARBA00022630"/>
    </source>
</evidence>
<dbReference type="AlphaFoldDB" id="A0A1H1IQZ9"/>
<evidence type="ECO:0000256" key="8">
    <source>
        <dbReference type="ARBA" id="ARBA00031306"/>
    </source>
</evidence>
<gene>
    <name evidence="12" type="ORF">SAMN05443245_5518</name>
</gene>
<dbReference type="GO" id="GO:0016740">
    <property type="term" value="F:transferase activity"/>
    <property type="evidence" value="ECO:0007669"/>
    <property type="project" value="UniProtKB-UniRule"/>
</dbReference>